<keyword evidence="2" id="KW-1185">Reference proteome</keyword>
<organism evidence="1 2">
    <name type="scientific">Catharanthus roseus</name>
    <name type="common">Madagascar periwinkle</name>
    <name type="synonym">Vinca rosea</name>
    <dbReference type="NCBI Taxonomy" id="4058"/>
    <lineage>
        <taxon>Eukaryota</taxon>
        <taxon>Viridiplantae</taxon>
        <taxon>Streptophyta</taxon>
        <taxon>Embryophyta</taxon>
        <taxon>Tracheophyta</taxon>
        <taxon>Spermatophyta</taxon>
        <taxon>Magnoliopsida</taxon>
        <taxon>eudicotyledons</taxon>
        <taxon>Gunneridae</taxon>
        <taxon>Pentapetalae</taxon>
        <taxon>asterids</taxon>
        <taxon>lamiids</taxon>
        <taxon>Gentianales</taxon>
        <taxon>Apocynaceae</taxon>
        <taxon>Rauvolfioideae</taxon>
        <taxon>Vinceae</taxon>
        <taxon>Catharanthinae</taxon>
        <taxon>Catharanthus</taxon>
    </lineage>
</organism>
<accession>A0ACC0C862</accession>
<gene>
    <name evidence="1" type="ORF">M9H77_02367</name>
</gene>
<comment type="caution">
    <text evidence="1">The sequence shown here is derived from an EMBL/GenBank/DDBJ whole genome shotgun (WGS) entry which is preliminary data.</text>
</comment>
<proteinExistence type="predicted"/>
<evidence type="ECO:0000313" key="2">
    <source>
        <dbReference type="Proteomes" id="UP001060085"/>
    </source>
</evidence>
<name>A0ACC0C862_CATRO</name>
<reference evidence="2" key="1">
    <citation type="journal article" date="2023" name="Nat. Plants">
        <title>Single-cell RNA sequencing provides a high-resolution roadmap for understanding the multicellular compartmentation of specialized metabolism.</title>
        <authorList>
            <person name="Sun S."/>
            <person name="Shen X."/>
            <person name="Li Y."/>
            <person name="Li Y."/>
            <person name="Wang S."/>
            <person name="Li R."/>
            <person name="Zhang H."/>
            <person name="Shen G."/>
            <person name="Guo B."/>
            <person name="Wei J."/>
            <person name="Xu J."/>
            <person name="St-Pierre B."/>
            <person name="Chen S."/>
            <person name="Sun C."/>
        </authorList>
    </citation>
    <scope>NUCLEOTIDE SEQUENCE [LARGE SCALE GENOMIC DNA]</scope>
</reference>
<dbReference type="EMBL" id="CM044701">
    <property type="protein sequence ID" value="KAI5681140.1"/>
    <property type="molecule type" value="Genomic_DNA"/>
</dbReference>
<sequence length="177" mass="19904">MRRLAKGVLNPVLLEDLGVILTSPPEVAVSKGRKKDKRDKRDKSYWEHVLIIHRKIQKLSGCGSSSSSGTGSGSWSKVRVNELVHRIHWPVDGPAPYEHWFETPDLFYVIVNAFNLCVILIAQLGSMTVLPLYAYQDHAGGTLVIVLLTEQQHFIQLQLNDGCLIPPLHVQCIHHRT</sequence>
<evidence type="ECO:0000313" key="1">
    <source>
        <dbReference type="EMBL" id="KAI5681140.1"/>
    </source>
</evidence>
<dbReference type="Proteomes" id="UP001060085">
    <property type="component" value="Linkage Group LG01"/>
</dbReference>
<protein>
    <submittedName>
        <fullName evidence="1">Uncharacterized protein</fullName>
    </submittedName>
</protein>